<evidence type="ECO:0000313" key="3">
    <source>
        <dbReference type="Proteomes" id="UP000823561"/>
    </source>
</evidence>
<organism evidence="2 3">
    <name type="scientific">Alosa alosa</name>
    <name type="common">allis shad</name>
    <dbReference type="NCBI Taxonomy" id="278164"/>
    <lineage>
        <taxon>Eukaryota</taxon>
        <taxon>Metazoa</taxon>
        <taxon>Chordata</taxon>
        <taxon>Craniata</taxon>
        <taxon>Vertebrata</taxon>
        <taxon>Euteleostomi</taxon>
        <taxon>Actinopterygii</taxon>
        <taxon>Neopterygii</taxon>
        <taxon>Teleostei</taxon>
        <taxon>Clupei</taxon>
        <taxon>Clupeiformes</taxon>
        <taxon>Clupeoidei</taxon>
        <taxon>Clupeidae</taxon>
        <taxon>Alosa</taxon>
    </lineage>
</organism>
<protein>
    <submittedName>
        <fullName evidence="2">Uncharacterized protein</fullName>
    </submittedName>
</protein>
<dbReference type="Proteomes" id="UP000823561">
    <property type="component" value="Chromosome 15"/>
</dbReference>
<keyword evidence="1" id="KW-0732">Signal</keyword>
<accession>A0AAV6G412</accession>
<sequence length="236" mass="26519">MVCAGVLSRLLLLSLLSFGTAEEVSVNALRKIIDHIENTYQIEVGKEISQYAVAIRLPKEYCTSNTQQSITGLPDQATVHAELVTKKRTEYRLFVSENLIAARPFKRQEGNIFASEHSEYLLLNKIWKDEKTPMTHLTSGHPDDCVVFYTYNSPCLRQCLNTDGEEKNIITPLQNLVNTHTGPLAFVFNKIFDQHKESQGSQGKQLLSLAQAVPLYHCHGNDCVYCGNTEDAINKC</sequence>
<dbReference type="InterPro" id="IPR040958">
    <property type="entry name" value="SNAD1"/>
</dbReference>
<dbReference type="Pfam" id="PF18744">
    <property type="entry name" value="SNAD1"/>
    <property type="match status" value="1"/>
</dbReference>
<dbReference type="AlphaFoldDB" id="A0AAV6G412"/>
<gene>
    <name evidence="2" type="ORF">AALO_G00203750</name>
</gene>
<evidence type="ECO:0000313" key="2">
    <source>
        <dbReference type="EMBL" id="KAG5269590.1"/>
    </source>
</evidence>
<feature type="chain" id="PRO_5043764520" evidence="1">
    <location>
        <begin position="22"/>
        <end position="236"/>
    </location>
</feature>
<evidence type="ECO:0000256" key="1">
    <source>
        <dbReference type="SAM" id="SignalP"/>
    </source>
</evidence>
<reference evidence="2" key="1">
    <citation type="submission" date="2020-10" db="EMBL/GenBank/DDBJ databases">
        <title>Chromosome-scale genome assembly of the Allis shad, Alosa alosa.</title>
        <authorList>
            <person name="Margot Z."/>
            <person name="Christophe K."/>
            <person name="Cabau C."/>
            <person name="Louis A."/>
            <person name="Berthelot C."/>
            <person name="Parey E."/>
            <person name="Roest Crollius H."/>
            <person name="Montfort J."/>
            <person name="Robinson-Rechavi M."/>
            <person name="Bucao C."/>
            <person name="Bouchez O."/>
            <person name="Gislard M."/>
            <person name="Lluch J."/>
            <person name="Milhes M."/>
            <person name="Lampietro C."/>
            <person name="Lopez Roques C."/>
            <person name="Donnadieu C."/>
            <person name="Braasch I."/>
            <person name="Desvignes T."/>
            <person name="Postlethwait J."/>
            <person name="Bobe J."/>
            <person name="Guiguen Y."/>
        </authorList>
    </citation>
    <scope>NUCLEOTIDE SEQUENCE</scope>
    <source>
        <strain evidence="2">M-15738</strain>
        <tissue evidence="2">Blood</tissue>
    </source>
</reference>
<dbReference type="EMBL" id="JADWDJ010000015">
    <property type="protein sequence ID" value="KAG5269590.1"/>
    <property type="molecule type" value="Genomic_DNA"/>
</dbReference>
<name>A0AAV6G412_9TELE</name>
<feature type="signal peptide" evidence="1">
    <location>
        <begin position="1"/>
        <end position="21"/>
    </location>
</feature>
<keyword evidence="3" id="KW-1185">Reference proteome</keyword>
<comment type="caution">
    <text evidence="2">The sequence shown here is derived from an EMBL/GenBank/DDBJ whole genome shotgun (WGS) entry which is preliminary data.</text>
</comment>
<proteinExistence type="predicted"/>